<proteinExistence type="predicted"/>
<reference evidence="1 2" key="1">
    <citation type="journal article" date="2013" name="Fungal Biol.">
        <title>Analysis of microsatellite markers in the genome of the plant pathogen Ceratocystis fimbriata.</title>
        <authorList>
            <person name="Simpson M.C."/>
            <person name="Wilken P.M."/>
            <person name="Coetzee M.P."/>
            <person name="Wingfield M.J."/>
            <person name="Wingfield B.D."/>
        </authorList>
    </citation>
    <scope>NUCLEOTIDE SEQUENCE [LARGE SCALE GENOMIC DNA]</scope>
    <source>
        <strain evidence="1 2">CBS 114723</strain>
    </source>
</reference>
<reference evidence="1 2" key="2">
    <citation type="journal article" date="2013" name="IMA Fungus">
        <title>IMA Genome-F 1: Ceratocystis fimbriata: Draft nuclear genome sequence for the plant pathogen, Ceratocystis fimbriata.</title>
        <authorList>
            <person name="Wilken P.M."/>
            <person name="Steenkamp E.T."/>
            <person name="Wingfield M.J."/>
            <person name="de Beer Z.W."/>
            <person name="Wingfield B.D."/>
        </authorList>
    </citation>
    <scope>NUCLEOTIDE SEQUENCE [LARGE SCALE GENOMIC DNA]</scope>
    <source>
        <strain evidence="1 2">CBS 114723</strain>
    </source>
</reference>
<evidence type="ECO:0000313" key="2">
    <source>
        <dbReference type="Proteomes" id="UP000222788"/>
    </source>
</evidence>
<dbReference type="AlphaFoldDB" id="A0A2C5WZ68"/>
<protein>
    <submittedName>
        <fullName evidence="1">Uncharacterized protein</fullName>
    </submittedName>
</protein>
<keyword evidence="2" id="KW-1185">Reference proteome</keyword>
<dbReference type="EMBL" id="APWK03000108">
    <property type="protein sequence ID" value="PHH50941.1"/>
    <property type="molecule type" value="Genomic_DNA"/>
</dbReference>
<evidence type="ECO:0000313" key="1">
    <source>
        <dbReference type="EMBL" id="PHH50941.1"/>
    </source>
</evidence>
<dbReference type="Proteomes" id="UP000222788">
    <property type="component" value="Unassembled WGS sequence"/>
</dbReference>
<sequence length="424" mass="48040">MSDSSASHEPAKTEINSPINGISMPIFSGLNIDSSHGIKECQDFIEVQLGHPAVLSPTEKKDRLNFKFDHDYIPHLTIQLRPGVPEPIYRWSPYLQMLERPIPSVEKTRAVLQISNHKGVSTVFKCYLITEHGQTPMGAMSRDIMSLSPDSDYFLPRMKHLAVCLASYLARGAGPDTFSPCPVIERARRPALNSIKVRLRILRKHLPEHLRCMPRFCLSRANRLNHIGGAAKLPPIVSSDVQFEATADEGMLVHLPPATQPHPNTDITWAHYGHDFYIFEDLMGYFNEKSSIFKYYVGHRELRKAFWNTLDEVMGSKKSQSTKRERKALQVSYTIGFLFRYGFMPNSGLYPTSADVVTSQSNPEYFARLEAFAKASNTFKREGAPKHEFVSDWIDSQKESLKSTRLAKAMGDINDVLQVIRARI</sequence>
<accession>A0A2C5WZ68</accession>
<gene>
    <name evidence="1" type="ORF">CFIMG_007283RA00001</name>
</gene>
<name>A0A2C5WZ68_9PEZI</name>
<comment type="caution">
    <text evidence="1">The sequence shown here is derived from an EMBL/GenBank/DDBJ whole genome shotgun (WGS) entry which is preliminary data.</text>
</comment>
<organism evidence="1 2">
    <name type="scientific">Ceratocystis fimbriata CBS 114723</name>
    <dbReference type="NCBI Taxonomy" id="1035309"/>
    <lineage>
        <taxon>Eukaryota</taxon>
        <taxon>Fungi</taxon>
        <taxon>Dikarya</taxon>
        <taxon>Ascomycota</taxon>
        <taxon>Pezizomycotina</taxon>
        <taxon>Sordariomycetes</taxon>
        <taxon>Hypocreomycetidae</taxon>
        <taxon>Microascales</taxon>
        <taxon>Ceratocystidaceae</taxon>
        <taxon>Ceratocystis</taxon>
    </lineage>
</organism>